<keyword evidence="1" id="KW-0812">Transmembrane</keyword>
<protein>
    <recommendedName>
        <fullName evidence="3">DUF805 domain-containing protein</fullName>
    </recommendedName>
</protein>
<dbReference type="eggNOG" id="COG3152">
    <property type="taxonomic scope" value="Bacteria"/>
</dbReference>
<evidence type="ECO:0008006" key="3">
    <source>
        <dbReference type="Google" id="ProtNLM"/>
    </source>
</evidence>
<evidence type="ECO:0000256" key="1">
    <source>
        <dbReference type="SAM" id="Phobius"/>
    </source>
</evidence>
<dbReference type="PANTHER" id="PTHR34980">
    <property type="entry name" value="INNER MEMBRANE PROTEIN-RELATED-RELATED"/>
    <property type="match status" value="1"/>
</dbReference>
<dbReference type="EMBL" id="CP000927">
    <property type="protein sequence ID" value="ABZ73030.1"/>
    <property type="molecule type" value="Genomic_DNA"/>
</dbReference>
<dbReference type="STRING" id="366602.Caul_3905"/>
<feature type="transmembrane region" description="Helical" evidence="1">
    <location>
        <begin position="20"/>
        <end position="52"/>
    </location>
</feature>
<dbReference type="GO" id="GO:0005886">
    <property type="term" value="C:plasma membrane"/>
    <property type="evidence" value="ECO:0007669"/>
    <property type="project" value="TreeGrafter"/>
</dbReference>
<dbReference type="HOGENOM" id="CLU_093674_0_1_5"/>
<keyword evidence="1" id="KW-1133">Transmembrane helix</keyword>
<dbReference type="Pfam" id="PF05656">
    <property type="entry name" value="DUF805"/>
    <property type="match status" value="1"/>
</dbReference>
<dbReference type="InterPro" id="IPR008523">
    <property type="entry name" value="DUF805"/>
</dbReference>
<feature type="transmembrane region" description="Helical" evidence="1">
    <location>
        <begin position="105"/>
        <end position="132"/>
    </location>
</feature>
<feature type="transmembrane region" description="Helical" evidence="1">
    <location>
        <begin position="73"/>
        <end position="93"/>
    </location>
</feature>
<organism evidence="2">
    <name type="scientific">Caulobacter sp. (strain K31)</name>
    <dbReference type="NCBI Taxonomy" id="366602"/>
    <lineage>
        <taxon>Bacteria</taxon>
        <taxon>Pseudomonadati</taxon>
        <taxon>Pseudomonadota</taxon>
        <taxon>Alphaproteobacteria</taxon>
        <taxon>Caulobacterales</taxon>
        <taxon>Caulobacteraceae</taxon>
        <taxon>Caulobacter</taxon>
    </lineage>
</organism>
<accession>B0SVY6</accession>
<sequence>MDWKSLFFSAEGRIGRQAFWIGWLMLLGAHVVAGWIPLIGQLIGLVAVFAWVCLCSKRLHDMGRSGWWQALPIVLGPVLIIGSALSIGFSAILGEITNTDTDWAALAGVGGLLVSVAIAFVAVAAFTLWVGIAEGQPSDNRYGEPPLTPVLV</sequence>
<dbReference type="AlphaFoldDB" id="B0SVY6"/>
<dbReference type="OrthoDB" id="9812349at2"/>
<keyword evidence="1" id="KW-0472">Membrane</keyword>
<dbReference type="KEGG" id="cak:Caul_3905"/>
<proteinExistence type="predicted"/>
<name>B0SVY6_CAUSK</name>
<gene>
    <name evidence="2" type="ordered locus">Caul_3905</name>
</gene>
<reference evidence="2" key="1">
    <citation type="submission" date="2008-01" db="EMBL/GenBank/DDBJ databases">
        <title>Complete sequence of chromosome of Caulobacter sp. K31.</title>
        <authorList>
            <consortium name="US DOE Joint Genome Institute"/>
            <person name="Copeland A."/>
            <person name="Lucas S."/>
            <person name="Lapidus A."/>
            <person name="Barry K."/>
            <person name="Glavina del Rio T."/>
            <person name="Dalin E."/>
            <person name="Tice H."/>
            <person name="Pitluck S."/>
            <person name="Bruce D."/>
            <person name="Goodwin L."/>
            <person name="Thompson L.S."/>
            <person name="Brettin T."/>
            <person name="Detter J.C."/>
            <person name="Han C."/>
            <person name="Schmutz J."/>
            <person name="Larimer F."/>
            <person name="Land M."/>
            <person name="Hauser L."/>
            <person name="Kyrpides N."/>
            <person name="Kim E."/>
            <person name="Stephens C."/>
            <person name="Richardson P."/>
        </authorList>
    </citation>
    <scope>NUCLEOTIDE SEQUENCE [LARGE SCALE GENOMIC DNA]</scope>
    <source>
        <strain evidence="2">K31</strain>
    </source>
</reference>
<evidence type="ECO:0000313" key="2">
    <source>
        <dbReference type="EMBL" id="ABZ73030.1"/>
    </source>
</evidence>